<dbReference type="Pfam" id="PF00171">
    <property type="entry name" value="Aldedh"/>
    <property type="match status" value="1"/>
</dbReference>
<organism evidence="4 5">
    <name type="scientific">Gemmobacter fulvus</name>
    <dbReference type="NCBI Taxonomy" id="2840474"/>
    <lineage>
        <taxon>Bacteria</taxon>
        <taxon>Pseudomonadati</taxon>
        <taxon>Pseudomonadota</taxon>
        <taxon>Alphaproteobacteria</taxon>
        <taxon>Rhodobacterales</taxon>
        <taxon>Paracoccaceae</taxon>
        <taxon>Gemmobacter</taxon>
    </lineage>
</organism>
<dbReference type="InterPro" id="IPR015590">
    <property type="entry name" value="Aldehyde_DH_dom"/>
</dbReference>
<accession>A0A975P781</accession>
<dbReference type="Proteomes" id="UP000679352">
    <property type="component" value="Chromosome"/>
</dbReference>
<dbReference type="RefSeq" id="WP_215507392.1">
    <property type="nucleotide sequence ID" value="NZ_CP076361.1"/>
</dbReference>
<dbReference type="KEGG" id="gfu:KM031_12565"/>
<dbReference type="InterPro" id="IPR016161">
    <property type="entry name" value="Ald_DH/histidinol_DH"/>
</dbReference>
<dbReference type="GO" id="GO:0003842">
    <property type="term" value="F:L-glutamate gamma-semialdehyde dehydrogenase activity"/>
    <property type="evidence" value="ECO:0007669"/>
    <property type="project" value="TreeGrafter"/>
</dbReference>
<dbReference type="InterPro" id="IPR050485">
    <property type="entry name" value="Proline_metab_enzyme"/>
</dbReference>
<dbReference type="PANTHER" id="PTHR42862:SF1">
    <property type="entry name" value="DELTA-1-PYRROLINE-5-CARBOXYLATE DEHYDROGENASE 2, ISOFORM A-RELATED"/>
    <property type="match status" value="1"/>
</dbReference>
<dbReference type="PANTHER" id="PTHR42862">
    <property type="entry name" value="DELTA-1-PYRROLINE-5-CARBOXYLATE DEHYDROGENASE 1, ISOFORM A-RELATED"/>
    <property type="match status" value="1"/>
</dbReference>
<evidence type="ECO:0000313" key="4">
    <source>
        <dbReference type="EMBL" id="QWK89666.1"/>
    </source>
</evidence>
<reference evidence="4" key="1">
    <citation type="submission" date="2021-06" db="EMBL/GenBank/DDBJ databases">
        <title>Direct submission.</title>
        <authorList>
            <person name="Lee C.-S."/>
            <person name="Jin L."/>
        </authorList>
    </citation>
    <scope>NUCLEOTIDE SEQUENCE</scope>
    <source>
        <strain evidence="4">Con5</strain>
    </source>
</reference>
<evidence type="ECO:0000256" key="1">
    <source>
        <dbReference type="ARBA" id="ARBA00023002"/>
    </source>
</evidence>
<keyword evidence="5" id="KW-1185">Reference proteome</keyword>
<feature type="domain" description="Aldehyde dehydrogenase" evidence="3">
    <location>
        <begin position="85"/>
        <end position="496"/>
    </location>
</feature>
<evidence type="ECO:0000256" key="2">
    <source>
        <dbReference type="ARBA" id="ARBA00023027"/>
    </source>
</evidence>
<dbReference type="Gene3D" id="3.40.309.10">
    <property type="entry name" value="Aldehyde Dehydrogenase, Chain A, domain 2"/>
    <property type="match status" value="1"/>
</dbReference>
<dbReference type="InterPro" id="IPR011975">
    <property type="entry name" value="PaaN_2"/>
</dbReference>
<keyword evidence="1" id="KW-0560">Oxidoreductase</keyword>
<dbReference type="SUPFAM" id="SSF53720">
    <property type="entry name" value="ALDH-like"/>
    <property type="match status" value="1"/>
</dbReference>
<evidence type="ECO:0000259" key="3">
    <source>
        <dbReference type="Pfam" id="PF00171"/>
    </source>
</evidence>
<dbReference type="GO" id="GO:0010133">
    <property type="term" value="P:L-proline catabolic process to L-glutamate"/>
    <property type="evidence" value="ECO:0007669"/>
    <property type="project" value="TreeGrafter"/>
</dbReference>
<protein>
    <submittedName>
        <fullName evidence="4">Phenylacetic acid degradation protein PaaN</fullName>
    </submittedName>
</protein>
<evidence type="ECO:0000313" key="5">
    <source>
        <dbReference type="Proteomes" id="UP000679352"/>
    </source>
</evidence>
<dbReference type="EMBL" id="CP076361">
    <property type="protein sequence ID" value="QWK89666.1"/>
    <property type="molecule type" value="Genomic_DNA"/>
</dbReference>
<dbReference type="InterPro" id="IPR016163">
    <property type="entry name" value="Ald_DH_C"/>
</dbReference>
<keyword evidence="2" id="KW-0520">NAD</keyword>
<gene>
    <name evidence="4" type="primary">paaN</name>
    <name evidence="4" type="ORF">KM031_12565</name>
</gene>
<proteinExistence type="predicted"/>
<dbReference type="InterPro" id="IPR016162">
    <property type="entry name" value="Ald_DH_N"/>
</dbReference>
<sequence length="550" mass="57258">MTSLFDRHHAVLDAAVAALTDRGFWSPFSEVPSGKIYGETAREDGAAAYAALLNTPFALPGHPESGRVGAELSPWGPALGITYPAADVPSLIAAAKAAAGAWAAATPEARVGVCLEILARLNRISFTMAHAVSHTTGQAFAMAFQAGGPHAQDRGLEAVAMAWAEMIRFPATARWEKPQGKAAPILLEKHWTLVPRGVALVIGCQTFPTWNSYPGLFASLATGNPVIVKPHPAAVLPLALTVQVARAVLVEAGFPADVVLLAADAAGAEITQDLVRHKDVAIIDYTGSTAFGDWVRRHAGEAQVFTEEAGVNSITLAATDDFAATCANIAFSLALYSGQMCTAPQNIYIPAGGIDTDQGHQSFEAVAQALASAVDALLDDPARAAGLCGAIANPATLARVTAARSLGRVIRDSTALPEGRSATPLMLAVRADETGVYEAECFGPISFLIAVPDADTGIALAADLARRKGAITAALYDTDEDRIARAIDAFAQAGVNLSINLTGNIFVNQSAAFSDFHVTGANPAGNASLTDTAFVASRFRRAMWRRPTAA</sequence>
<dbReference type="NCBIfam" id="TIGR02288">
    <property type="entry name" value="PaaN_2"/>
    <property type="match status" value="1"/>
</dbReference>
<dbReference type="GO" id="GO:0009898">
    <property type="term" value="C:cytoplasmic side of plasma membrane"/>
    <property type="evidence" value="ECO:0007669"/>
    <property type="project" value="TreeGrafter"/>
</dbReference>
<dbReference type="AlphaFoldDB" id="A0A975P781"/>
<dbReference type="Gene3D" id="3.40.605.10">
    <property type="entry name" value="Aldehyde Dehydrogenase, Chain A, domain 1"/>
    <property type="match status" value="1"/>
</dbReference>
<name>A0A975P781_9RHOB</name>